<dbReference type="PROSITE" id="PS50014">
    <property type="entry name" value="BROMODOMAIN_2"/>
    <property type="match status" value="1"/>
</dbReference>
<proteinExistence type="predicted"/>
<keyword evidence="1 2" id="KW-0103">Bromodomain</keyword>
<name>A0A9N8Z978_9GLOM</name>
<evidence type="ECO:0000313" key="6">
    <source>
        <dbReference type="EMBL" id="CAG8484590.1"/>
    </source>
</evidence>
<comment type="caution">
    <text evidence="6">The sequence shown here is derived from an EMBL/GenBank/DDBJ whole genome shotgun (WGS) entry which is preliminary data.</text>
</comment>
<dbReference type="SUPFAM" id="SSF47370">
    <property type="entry name" value="Bromodomain"/>
    <property type="match status" value="1"/>
</dbReference>
<feature type="compositionally biased region" description="Polar residues" evidence="4">
    <location>
        <begin position="803"/>
        <end position="822"/>
    </location>
</feature>
<feature type="region of interest" description="Disordered" evidence="4">
    <location>
        <begin position="797"/>
        <end position="828"/>
    </location>
</feature>
<reference evidence="6" key="1">
    <citation type="submission" date="2021-06" db="EMBL/GenBank/DDBJ databases">
        <authorList>
            <person name="Kallberg Y."/>
            <person name="Tangrot J."/>
            <person name="Rosling A."/>
        </authorList>
    </citation>
    <scope>NUCLEOTIDE SEQUENCE</scope>
    <source>
        <strain evidence="6">MT106</strain>
    </source>
</reference>
<feature type="region of interest" description="Disordered" evidence="4">
    <location>
        <begin position="120"/>
        <end position="152"/>
    </location>
</feature>
<keyword evidence="7" id="KW-1185">Reference proteome</keyword>
<evidence type="ECO:0000256" key="1">
    <source>
        <dbReference type="ARBA" id="ARBA00023117"/>
    </source>
</evidence>
<dbReference type="InterPro" id="IPR001487">
    <property type="entry name" value="Bromodomain"/>
</dbReference>
<dbReference type="EMBL" id="CAJVPL010000334">
    <property type="protein sequence ID" value="CAG8484590.1"/>
    <property type="molecule type" value="Genomic_DNA"/>
</dbReference>
<feature type="region of interest" description="Disordered" evidence="4">
    <location>
        <begin position="534"/>
        <end position="570"/>
    </location>
</feature>
<keyword evidence="3" id="KW-0175">Coiled coil</keyword>
<dbReference type="AlphaFoldDB" id="A0A9N8Z978"/>
<dbReference type="SMART" id="SM00297">
    <property type="entry name" value="BROMO"/>
    <property type="match status" value="1"/>
</dbReference>
<evidence type="ECO:0000256" key="3">
    <source>
        <dbReference type="SAM" id="Coils"/>
    </source>
</evidence>
<evidence type="ECO:0000313" key="7">
    <source>
        <dbReference type="Proteomes" id="UP000789831"/>
    </source>
</evidence>
<organism evidence="6 7">
    <name type="scientific">Ambispora gerdemannii</name>
    <dbReference type="NCBI Taxonomy" id="144530"/>
    <lineage>
        <taxon>Eukaryota</taxon>
        <taxon>Fungi</taxon>
        <taxon>Fungi incertae sedis</taxon>
        <taxon>Mucoromycota</taxon>
        <taxon>Glomeromycotina</taxon>
        <taxon>Glomeromycetes</taxon>
        <taxon>Archaeosporales</taxon>
        <taxon>Ambisporaceae</taxon>
        <taxon>Ambispora</taxon>
    </lineage>
</organism>
<dbReference type="GO" id="GO:0035267">
    <property type="term" value="C:NuA4 histone acetyltransferase complex"/>
    <property type="evidence" value="ECO:0007669"/>
    <property type="project" value="TreeGrafter"/>
</dbReference>
<feature type="coiled-coil region" evidence="3">
    <location>
        <begin position="728"/>
        <end position="755"/>
    </location>
</feature>
<gene>
    <name evidence="6" type="ORF">AGERDE_LOCUS3414</name>
</gene>
<dbReference type="GO" id="GO:0006325">
    <property type="term" value="P:chromatin organization"/>
    <property type="evidence" value="ECO:0007669"/>
    <property type="project" value="UniProtKB-ARBA"/>
</dbReference>
<dbReference type="OrthoDB" id="1742084at2759"/>
<dbReference type="PANTHER" id="PTHR15398">
    <property type="entry name" value="BROMODOMAIN-CONTAINING PROTEIN 8"/>
    <property type="match status" value="1"/>
</dbReference>
<evidence type="ECO:0000259" key="5">
    <source>
        <dbReference type="PROSITE" id="PS50014"/>
    </source>
</evidence>
<dbReference type="Gene3D" id="1.20.920.10">
    <property type="entry name" value="Bromodomain-like"/>
    <property type="match status" value="1"/>
</dbReference>
<feature type="region of interest" description="Disordered" evidence="4">
    <location>
        <begin position="957"/>
        <end position="990"/>
    </location>
</feature>
<accession>A0A9N8Z978</accession>
<sequence>MYSTHTTTIFAETMRMPVAAKLARQLYHERIIELKLRIKWDIQIFKTIGAIRKVVTEIDEIRTGKLDGKLKEILKEREELRKELQEAGPSSVAVVPLPQQEVKQSSQQIILTHVNESEPAQAVSSSTAQQQQHQRAFNTTIKQEASPSASIPGSSIEIQDVQLNQAIPQVINKITDVSSDKNTSLIQLGQIKKEGISGKNIEKLDIIPTEAVASKNEVEINSSTVLSSTVTSEEDGLSAAVTVNNEISGGKTASLISKDTKNLHSESGISTTDISYPSSILIEVDSEADETEDINMTAEPSVGKTIALGEITSQEFSFNREALETIEEESPMQEVELVDRIDKMQNSVSTSPIAVDDNKFNEHAEQIISMAIDRQNDSEILELGNHHAVSKEVSRRLQLEEDLIKSEQLEKDKITNEVNTKQEGIFVDNQSYDGKAFDFMDIDSSRSINVRRRSSHDTAKLQQKSNVDKELPRQGFVKRLIKESPSYTPLAPSDFETPLTISGDAEEVERIDDNAMEIDQAEDFFIQDSFPIQGKGKGKGIAQGNNRSENQQPFSGIDIADTTSSSSYEHQHIDSIDASKISFNKDGRIAEELPAISDINITTQRISSVDDIFREQSSVKEEPSDDDDVQMVDVYSDVEDAFKHETERSVQDKQEKGISLIETFTNISKESPTESKEISSPIELSEVMGIPVEIKHDLGPAESKKQDENSVKIRDTINFIDAQKQIIISGESKELEDLTESNEEMKIEEKEHEVVAGSIELINPLELKQTVSSTESKDITEIKEKIINSEKLKELSSPREVVSPTSSFKDPITPSVNASTPSADAGITPHSVSEIAQTPGADIPESASAEKRHKTWQRLVNMLLQEFANHRYAGLFQNPIREIDAPGYYNIVKQPMDLKTIKKHIREGIITDTDKFERDVMLMFMNALVFNRESTDVHKMTVSMRDQVEKLLKEFKQSENSRGAYEPTTRRKSMASIDGARKRKGSKLQE</sequence>
<feature type="compositionally biased region" description="Basic residues" evidence="4">
    <location>
        <begin position="981"/>
        <end position="990"/>
    </location>
</feature>
<feature type="compositionally biased region" description="Low complexity" evidence="4">
    <location>
        <begin position="120"/>
        <end position="134"/>
    </location>
</feature>
<feature type="domain" description="Bromo" evidence="5">
    <location>
        <begin position="868"/>
        <end position="938"/>
    </location>
</feature>
<protein>
    <submittedName>
        <fullName evidence="6">11956_t:CDS:1</fullName>
    </submittedName>
</protein>
<feature type="compositionally biased region" description="Polar residues" evidence="4">
    <location>
        <begin position="543"/>
        <end position="554"/>
    </location>
</feature>
<evidence type="ECO:0000256" key="2">
    <source>
        <dbReference type="PROSITE-ProRule" id="PRU00035"/>
    </source>
</evidence>
<dbReference type="PRINTS" id="PR00503">
    <property type="entry name" value="BROMODOMAIN"/>
</dbReference>
<dbReference type="PANTHER" id="PTHR15398:SF4">
    <property type="entry name" value="BROMODOMAIN-CONTAINING PROTEIN 8 ISOFORM X1"/>
    <property type="match status" value="1"/>
</dbReference>
<evidence type="ECO:0000256" key="4">
    <source>
        <dbReference type="SAM" id="MobiDB-lite"/>
    </source>
</evidence>
<dbReference type="Pfam" id="PF00439">
    <property type="entry name" value="Bromodomain"/>
    <property type="match status" value="1"/>
</dbReference>
<dbReference type="InterPro" id="IPR036427">
    <property type="entry name" value="Bromodomain-like_sf"/>
</dbReference>
<dbReference type="Proteomes" id="UP000789831">
    <property type="component" value="Unassembled WGS sequence"/>
</dbReference>